<accession>A0A1X2H907</accession>
<keyword evidence="3" id="KW-1185">Reference proteome</keyword>
<dbReference type="AlphaFoldDB" id="A0A1X2H907"/>
<evidence type="ECO:0000313" key="2">
    <source>
        <dbReference type="EMBL" id="ORY95049.1"/>
    </source>
</evidence>
<feature type="compositionally biased region" description="Basic and acidic residues" evidence="1">
    <location>
        <begin position="99"/>
        <end position="108"/>
    </location>
</feature>
<dbReference type="InParanoid" id="A0A1X2H907"/>
<evidence type="ECO:0000256" key="1">
    <source>
        <dbReference type="SAM" id="MobiDB-lite"/>
    </source>
</evidence>
<name>A0A1X2H907_SYNRA</name>
<organism evidence="2 3">
    <name type="scientific">Syncephalastrum racemosum</name>
    <name type="common">Filamentous fungus</name>
    <dbReference type="NCBI Taxonomy" id="13706"/>
    <lineage>
        <taxon>Eukaryota</taxon>
        <taxon>Fungi</taxon>
        <taxon>Fungi incertae sedis</taxon>
        <taxon>Mucoromycota</taxon>
        <taxon>Mucoromycotina</taxon>
        <taxon>Mucoromycetes</taxon>
        <taxon>Mucorales</taxon>
        <taxon>Syncephalastraceae</taxon>
        <taxon>Syncephalastrum</taxon>
    </lineage>
</organism>
<feature type="region of interest" description="Disordered" evidence="1">
    <location>
        <begin position="79"/>
        <end position="114"/>
    </location>
</feature>
<dbReference type="Proteomes" id="UP000242180">
    <property type="component" value="Unassembled WGS sequence"/>
</dbReference>
<gene>
    <name evidence="2" type="ORF">BCR43DRAFT_342013</name>
</gene>
<protein>
    <submittedName>
        <fullName evidence="2">Uncharacterized protein</fullName>
    </submittedName>
</protein>
<evidence type="ECO:0000313" key="3">
    <source>
        <dbReference type="Proteomes" id="UP000242180"/>
    </source>
</evidence>
<sequence>MSPIEWTSILTKTKQSLLPFDPAMIKIGAETSQKKPLIICASSAWPREGIQGVCDIRNAGNNKVAVMHQFGKGIQGEQYTSHDQTGTGQGGSVCGGDTQRQEEREGISKKFPNAKGTSFLKKETTADEFTLTMSLRCGIARGLRACPTTKHV</sequence>
<comment type="caution">
    <text evidence="2">The sequence shown here is derived from an EMBL/GenBank/DDBJ whole genome shotgun (WGS) entry which is preliminary data.</text>
</comment>
<proteinExistence type="predicted"/>
<dbReference type="EMBL" id="MCGN01000007">
    <property type="protein sequence ID" value="ORY95049.1"/>
    <property type="molecule type" value="Genomic_DNA"/>
</dbReference>
<reference evidence="2 3" key="1">
    <citation type="submission" date="2016-07" db="EMBL/GenBank/DDBJ databases">
        <title>Pervasive Adenine N6-methylation of Active Genes in Fungi.</title>
        <authorList>
            <consortium name="DOE Joint Genome Institute"/>
            <person name="Mondo S.J."/>
            <person name="Dannebaum R.O."/>
            <person name="Kuo R.C."/>
            <person name="Labutti K."/>
            <person name="Haridas S."/>
            <person name="Kuo A."/>
            <person name="Salamov A."/>
            <person name="Ahrendt S.R."/>
            <person name="Lipzen A."/>
            <person name="Sullivan W."/>
            <person name="Andreopoulos W.B."/>
            <person name="Clum A."/>
            <person name="Lindquist E."/>
            <person name="Daum C."/>
            <person name="Ramamoorthy G.K."/>
            <person name="Gryganskyi A."/>
            <person name="Culley D."/>
            <person name="Magnuson J.K."/>
            <person name="James T.Y."/>
            <person name="O'Malley M.A."/>
            <person name="Stajich J.E."/>
            <person name="Spatafora J.W."/>
            <person name="Visel A."/>
            <person name="Grigoriev I.V."/>
        </authorList>
    </citation>
    <scope>NUCLEOTIDE SEQUENCE [LARGE SCALE GENOMIC DNA]</scope>
    <source>
        <strain evidence="2 3">NRRL 2496</strain>
    </source>
</reference>